<feature type="signal peptide" evidence="1">
    <location>
        <begin position="1"/>
        <end position="28"/>
    </location>
</feature>
<dbReference type="AlphaFoldDB" id="A0A495D3Y2"/>
<dbReference type="InterPro" id="IPR010281">
    <property type="entry name" value="DUF885"/>
</dbReference>
<evidence type="ECO:0000256" key="1">
    <source>
        <dbReference type="SAM" id="SignalP"/>
    </source>
</evidence>
<evidence type="ECO:0000313" key="3">
    <source>
        <dbReference type="Proteomes" id="UP000273675"/>
    </source>
</evidence>
<dbReference type="Pfam" id="PF05960">
    <property type="entry name" value="DUF885"/>
    <property type="match status" value="1"/>
</dbReference>
<organism evidence="2 3">
    <name type="scientific">Maricaulis maris</name>
    <dbReference type="NCBI Taxonomy" id="74318"/>
    <lineage>
        <taxon>Bacteria</taxon>
        <taxon>Pseudomonadati</taxon>
        <taxon>Pseudomonadota</taxon>
        <taxon>Alphaproteobacteria</taxon>
        <taxon>Maricaulales</taxon>
        <taxon>Maricaulaceae</taxon>
        <taxon>Maricaulis</taxon>
    </lineage>
</organism>
<reference evidence="2 3" key="1">
    <citation type="submission" date="2018-10" db="EMBL/GenBank/DDBJ databases">
        <title>Genomic Encyclopedia of Type Strains, Phase IV (KMG-IV): sequencing the most valuable type-strain genomes for metagenomic binning, comparative biology and taxonomic classification.</title>
        <authorList>
            <person name="Goeker M."/>
        </authorList>
    </citation>
    <scope>NUCLEOTIDE SEQUENCE [LARGE SCALE GENOMIC DNA]</scope>
    <source>
        <strain evidence="2 3">DSM 4734</strain>
    </source>
</reference>
<dbReference type="Proteomes" id="UP000273675">
    <property type="component" value="Unassembled WGS sequence"/>
</dbReference>
<dbReference type="RefSeq" id="WP_121211173.1">
    <property type="nucleotide sequence ID" value="NZ_RBIM01000004.1"/>
</dbReference>
<dbReference type="PANTHER" id="PTHR33361">
    <property type="entry name" value="GLR0591 PROTEIN"/>
    <property type="match status" value="1"/>
</dbReference>
<dbReference type="PANTHER" id="PTHR33361:SF2">
    <property type="entry name" value="DUF885 DOMAIN-CONTAINING PROTEIN"/>
    <property type="match status" value="1"/>
</dbReference>
<proteinExistence type="predicted"/>
<gene>
    <name evidence="2" type="ORF">C7435_1949</name>
</gene>
<feature type="chain" id="PRO_5019843826" evidence="1">
    <location>
        <begin position="29"/>
        <end position="614"/>
    </location>
</feature>
<protein>
    <submittedName>
        <fullName evidence="2">Uncharacterized protein (DUF885 family)</fullName>
    </submittedName>
</protein>
<dbReference type="EMBL" id="RBIM01000004">
    <property type="protein sequence ID" value="RKQ96617.1"/>
    <property type="molecule type" value="Genomic_DNA"/>
</dbReference>
<sequence>MLFQRPARLLAGASLLALSLAVPSAVTAEMPAPTAKAASQADAASASAAFSQLIEDFEAFERENSPGARARDGDLEAAGQWYDVSEATLDAQAEAEAGFLARLEAIEPEQLDPSEQISHAVLDYILRFRVELAPFDEARQPFQNDSGFFSAPSYASSSTRLRTIERADAWVTRITAIPDFFDANIAWMRRGLADGFTQPRLIAELAASQVEALSDPDTLHALLIAPIDTLPEGLPADERARVRAEAEAAIRDAAIPAYENLLAFFRDEYIPQTRESLGISEVAEGRQYYQTLVRYHTTLDTSPEEVHQRGLNEVARIRSEMDEVISRTGFEGTFAEFLNFLRTDPQFYAETPEELLMHAAWISKRADDAMPRFFGHLPRLPYGVRPVPDTMAPTYTTGRYWPGDIENGVAGGYMVNTYDLTQRPLYTLPALTVHEAVPGHHHQISIAAELEDVPDFRRNSYITAFGEGWGLYTETLATDMGLYTTPYEEFGRLTYEMWRACRLVVDTGIHYMGWTQEQAEACLLENSALAPHNVRTEVQRYISWPGQALAYKSGELLIRDLRAQAEAQLGADFDIRAFHDHLLADGAMPLSALEAKMLAWIEDQVAALTAGDDE</sequence>
<dbReference type="OrthoDB" id="7937304at2"/>
<keyword evidence="1" id="KW-0732">Signal</keyword>
<evidence type="ECO:0000313" key="2">
    <source>
        <dbReference type="EMBL" id="RKQ96617.1"/>
    </source>
</evidence>
<name>A0A495D3Y2_9PROT</name>
<comment type="caution">
    <text evidence="2">The sequence shown here is derived from an EMBL/GenBank/DDBJ whole genome shotgun (WGS) entry which is preliminary data.</text>
</comment>
<accession>A0A495D3Y2</accession>